<accession>A0AAE1BFR5</accession>
<reference evidence="3" key="1">
    <citation type="submission" date="2023-10" db="EMBL/GenBank/DDBJ databases">
        <title>Genome assemblies of two species of porcelain crab, Petrolisthes cinctipes and Petrolisthes manimaculis (Anomura: Porcellanidae).</title>
        <authorList>
            <person name="Angst P."/>
        </authorList>
    </citation>
    <scope>NUCLEOTIDE SEQUENCE</scope>
    <source>
        <strain evidence="3">PB745_01</strain>
        <tissue evidence="3">Gill</tissue>
    </source>
</reference>
<feature type="domain" description="Deltamethrin resistance protein prag01" evidence="2">
    <location>
        <begin position="31"/>
        <end position="81"/>
    </location>
</feature>
<sequence>MFTRAARNVLKTCPPRRGMAYVAEFKPPTMNDLPVPQGSWREHYNQRQRKNNIHLVAGILFTGATVAYAKESGLMAFGYGPKIGKE</sequence>
<gene>
    <name evidence="3" type="ORF">Pcinc_043519</name>
</gene>
<evidence type="ECO:0000313" key="4">
    <source>
        <dbReference type="Proteomes" id="UP001286313"/>
    </source>
</evidence>
<keyword evidence="1" id="KW-0812">Transmembrane</keyword>
<dbReference type="EMBL" id="JAWQEG010008737">
    <property type="protein sequence ID" value="KAK3849738.1"/>
    <property type="molecule type" value="Genomic_DNA"/>
</dbReference>
<dbReference type="PANTHER" id="PTHR22133:SF2">
    <property type="entry name" value="AT01821P-RELATED"/>
    <property type="match status" value="1"/>
</dbReference>
<dbReference type="AlphaFoldDB" id="A0AAE1BFR5"/>
<keyword evidence="1" id="KW-1133">Transmembrane helix</keyword>
<dbReference type="PANTHER" id="PTHR22133">
    <property type="entry name" value="AT01821P-RELATED"/>
    <property type="match status" value="1"/>
</dbReference>
<evidence type="ECO:0000313" key="3">
    <source>
        <dbReference type="EMBL" id="KAK3849738.1"/>
    </source>
</evidence>
<dbReference type="InterPro" id="IPR031973">
    <property type="entry name" value="Deltameth_res_prag01"/>
</dbReference>
<evidence type="ECO:0000256" key="1">
    <source>
        <dbReference type="SAM" id="Phobius"/>
    </source>
</evidence>
<name>A0AAE1BFR5_PETCI</name>
<proteinExistence type="predicted"/>
<keyword evidence="1" id="KW-0472">Membrane</keyword>
<feature type="transmembrane region" description="Helical" evidence="1">
    <location>
        <begin position="51"/>
        <end position="69"/>
    </location>
</feature>
<dbReference type="Proteomes" id="UP001286313">
    <property type="component" value="Unassembled WGS sequence"/>
</dbReference>
<keyword evidence="4" id="KW-1185">Reference proteome</keyword>
<organism evidence="3 4">
    <name type="scientific">Petrolisthes cinctipes</name>
    <name type="common">Flat porcelain crab</name>
    <dbReference type="NCBI Taxonomy" id="88211"/>
    <lineage>
        <taxon>Eukaryota</taxon>
        <taxon>Metazoa</taxon>
        <taxon>Ecdysozoa</taxon>
        <taxon>Arthropoda</taxon>
        <taxon>Crustacea</taxon>
        <taxon>Multicrustacea</taxon>
        <taxon>Malacostraca</taxon>
        <taxon>Eumalacostraca</taxon>
        <taxon>Eucarida</taxon>
        <taxon>Decapoda</taxon>
        <taxon>Pleocyemata</taxon>
        <taxon>Anomura</taxon>
        <taxon>Galatheoidea</taxon>
        <taxon>Porcellanidae</taxon>
        <taxon>Petrolisthes</taxon>
    </lineage>
</organism>
<comment type="caution">
    <text evidence="3">The sequence shown here is derived from an EMBL/GenBank/DDBJ whole genome shotgun (WGS) entry which is preliminary data.</text>
</comment>
<evidence type="ECO:0000259" key="2">
    <source>
        <dbReference type="Pfam" id="PF16020"/>
    </source>
</evidence>
<dbReference type="Pfam" id="PF16020">
    <property type="entry name" value="Deltameth_res"/>
    <property type="match status" value="1"/>
</dbReference>
<protein>
    <recommendedName>
        <fullName evidence="2">Deltamethrin resistance protein prag01 domain-containing protein</fullName>
    </recommendedName>
</protein>